<dbReference type="VEuPathDB" id="FungiDB:LCOR_03787.1"/>
<dbReference type="Proteomes" id="UP000027586">
    <property type="component" value="Unassembled WGS sequence"/>
</dbReference>
<accession>A0A068RQK6</accession>
<comment type="caution">
    <text evidence="4">The sequence shown here is derived from an EMBL/GenBank/DDBJ whole genome shotgun (WGS) entry which is preliminary data.</text>
</comment>
<evidence type="ECO:0000313" key="5">
    <source>
        <dbReference type="Proteomes" id="UP000027586"/>
    </source>
</evidence>
<dbReference type="InterPro" id="IPR013641">
    <property type="entry name" value="KTI12/PSTK"/>
</dbReference>
<dbReference type="InterPro" id="IPR027417">
    <property type="entry name" value="P-loop_NTPase"/>
</dbReference>
<evidence type="ECO:0000256" key="2">
    <source>
        <dbReference type="ARBA" id="ARBA00022840"/>
    </source>
</evidence>
<proteinExistence type="inferred from homology"/>
<organism evidence="4 5">
    <name type="scientific">Lichtheimia corymbifera JMRC:FSU:9682</name>
    <dbReference type="NCBI Taxonomy" id="1263082"/>
    <lineage>
        <taxon>Eukaryota</taxon>
        <taxon>Fungi</taxon>
        <taxon>Fungi incertae sedis</taxon>
        <taxon>Mucoromycota</taxon>
        <taxon>Mucoromycotina</taxon>
        <taxon>Mucoromycetes</taxon>
        <taxon>Mucorales</taxon>
        <taxon>Lichtheimiaceae</taxon>
        <taxon>Lichtheimia</taxon>
    </lineage>
</organism>
<dbReference type="AlphaFoldDB" id="A0A068RQK6"/>
<evidence type="ECO:0000256" key="3">
    <source>
        <dbReference type="ARBA" id="ARBA00025768"/>
    </source>
</evidence>
<keyword evidence="2" id="KW-0067">ATP-binding</keyword>
<dbReference type="GO" id="GO:0005524">
    <property type="term" value="F:ATP binding"/>
    <property type="evidence" value="ECO:0007669"/>
    <property type="project" value="UniProtKB-KW"/>
</dbReference>
<dbReference type="SUPFAM" id="SSF52540">
    <property type="entry name" value="P-loop containing nucleoside triphosphate hydrolases"/>
    <property type="match status" value="1"/>
</dbReference>
<keyword evidence="5" id="KW-1185">Reference proteome</keyword>
<dbReference type="Gene3D" id="3.40.50.300">
    <property type="entry name" value="P-loop containing nucleotide triphosphate hydrolases"/>
    <property type="match status" value="2"/>
</dbReference>
<reference evidence="4" key="1">
    <citation type="submission" date="2013-08" db="EMBL/GenBank/DDBJ databases">
        <title>Gene expansion shapes genome architecture in the human pathogen Lichtheimia corymbifera: an evolutionary genomics analysis in the ancient terrestrial Mucorales (Mucoromycotina).</title>
        <authorList>
            <person name="Schwartze V.U."/>
            <person name="Winter S."/>
            <person name="Shelest E."/>
            <person name="Marcet-Houben M."/>
            <person name="Horn F."/>
            <person name="Wehner S."/>
            <person name="Hoffmann K."/>
            <person name="Riege K."/>
            <person name="Sammeth M."/>
            <person name="Nowrousian M."/>
            <person name="Valiante V."/>
            <person name="Linde J."/>
            <person name="Jacobsen I.D."/>
            <person name="Marz M."/>
            <person name="Brakhage A.A."/>
            <person name="Gabaldon T."/>
            <person name="Bocker S."/>
            <person name="Voigt K."/>
        </authorList>
    </citation>
    <scope>NUCLEOTIDE SEQUENCE [LARGE SCALE GENOMIC DNA]</scope>
    <source>
        <strain evidence="4">FSU 9682</strain>
    </source>
</reference>
<name>A0A068RQK6_9FUNG</name>
<evidence type="ECO:0000256" key="1">
    <source>
        <dbReference type="ARBA" id="ARBA00022741"/>
    </source>
</evidence>
<evidence type="ECO:0000313" key="4">
    <source>
        <dbReference type="EMBL" id="CDH52294.1"/>
    </source>
</evidence>
<dbReference type="EMBL" id="CBTN010000012">
    <property type="protein sequence ID" value="CDH52294.1"/>
    <property type="molecule type" value="Genomic_DNA"/>
</dbReference>
<dbReference type="OrthoDB" id="9972657at2759"/>
<gene>
    <name evidence="4" type="ORF">LCOR_03787.1</name>
</gene>
<comment type="similarity">
    <text evidence="3">Belongs to the KTI12 family.</text>
</comment>
<dbReference type="Pfam" id="PF08433">
    <property type="entry name" value="KTI12"/>
    <property type="match status" value="2"/>
</dbReference>
<keyword evidence="1" id="KW-0547">Nucleotide-binding</keyword>
<protein>
    <submittedName>
        <fullName evidence="4">Protein kti12 homolog</fullName>
    </submittedName>
</protein>
<dbReference type="PANTHER" id="PTHR12435">
    <property type="match status" value="1"/>
</dbReference>
<sequence>MPLIVLTGHPCSGKSQRAHQIKQYMLQRLSADGRSMRIHIVNDDSLNVSKEAYREAREEKKARGALLSAVFDISFTVLHVLLVHCGTPVAMAKEWNKARGEAGYDEQVFDELVTRYEEPDARNRWDSPLFTVIFDDADVPGDKMWDAVILRKPPPPNQSTISKPVSTTNYVYELDKVTLEIINAVVEGQKEFGAGGMPMVVPRASQKVINPSRTVTLSELRRLRKQFVSINKMRTTLDTERLADIFVEYLNTNLE</sequence>